<dbReference type="EC" id="5.1.3.2" evidence="3"/>
<dbReference type="SUPFAM" id="SSF51735">
    <property type="entry name" value="NAD(P)-binding Rossmann-fold domains"/>
    <property type="match status" value="1"/>
</dbReference>
<proteinExistence type="inferred from homology"/>
<evidence type="ECO:0000256" key="1">
    <source>
        <dbReference type="ARBA" id="ARBA00007637"/>
    </source>
</evidence>
<name>M7NHA8_9BACT</name>
<dbReference type="Proteomes" id="UP000011910">
    <property type="component" value="Unassembled WGS sequence"/>
</dbReference>
<dbReference type="GO" id="GO:0003978">
    <property type="term" value="F:UDP-glucose 4-epimerase activity"/>
    <property type="evidence" value="ECO:0007669"/>
    <property type="project" value="UniProtKB-EC"/>
</dbReference>
<dbReference type="AlphaFoldDB" id="M7NHA8"/>
<dbReference type="STRING" id="1279009.ADICEAN_03694"/>
<keyword evidence="4" id="KW-1185">Reference proteome</keyword>
<evidence type="ECO:0000259" key="2">
    <source>
        <dbReference type="Pfam" id="PF01370"/>
    </source>
</evidence>
<dbReference type="InterPro" id="IPR001509">
    <property type="entry name" value="Epimerase_deHydtase"/>
</dbReference>
<dbReference type="InterPro" id="IPR036291">
    <property type="entry name" value="NAD(P)-bd_dom_sf"/>
</dbReference>
<reference evidence="3 4" key="1">
    <citation type="journal article" date="2013" name="Genome Announc.">
        <title>Draft Genome Sequence of Cesiribacter andamanensis Strain AMV16T, Isolated from a Soil Sample from a Mud Volcano in the Andaman Islands, India.</title>
        <authorList>
            <person name="Shivaji S."/>
            <person name="Ara S."/>
            <person name="Begum Z."/>
            <person name="Srinivas T.N."/>
            <person name="Singh A."/>
            <person name="Kumar Pinnaka A."/>
        </authorList>
    </citation>
    <scope>NUCLEOTIDE SEQUENCE [LARGE SCALE GENOMIC DNA]</scope>
    <source>
        <strain evidence="3 4">AMV16</strain>
    </source>
</reference>
<dbReference type="Gene3D" id="3.40.50.720">
    <property type="entry name" value="NAD(P)-binding Rossmann-like Domain"/>
    <property type="match status" value="1"/>
</dbReference>
<dbReference type="OrthoDB" id="9810015at2"/>
<dbReference type="eggNOG" id="COG0451">
    <property type="taxonomic scope" value="Bacteria"/>
</dbReference>
<dbReference type="RefSeq" id="WP_009197073.1">
    <property type="nucleotide sequence ID" value="NZ_AODQ01000137.1"/>
</dbReference>
<dbReference type="PANTHER" id="PTHR43000">
    <property type="entry name" value="DTDP-D-GLUCOSE 4,6-DEHYDRATASE-RELATED"/>
    <property type="match status" value="1"/>
</dbReference>
<comment type="similarity">
    <text evidence="1">Belongs to the NAD(P)-dependent epimerase/dehydratase family.</text>
</comment>
<dbReference type="EMBL" id="AODQ01000137">
    <property type="protein sequence ID" value="EMR01190.1"/>
    <property type="molecule type" value="Genomic_DNA"/>
</dbReference>
<organism evidence="3 4">
    <name type="scientific">Cesiribacter andamanensis AMV16</name>
    <dbReference type="NCBI Taxonomy" id="1279009"/>
    <lineage>
        <taxon>Bacteria</taxon>
        <taxon>Pseudomonadati</taxon>
        <taxon>Bacteroidota</taxon>
        <taxon>Cytophagia</taxon>
        <taxon>Cytophagales</taxon>
        <taxon>Cesiribacteraceae</taxon>
        <taxon>Cesiribacter</taxon>
    </lineage>
</organism>
<evidence type="ECO:0000313" key="4">
    <source>
        <dbReference type="Proteomes" id="UP000011910"/>
    </source>
</evidence>
<dbReference type="PATRIC" id="fig|1279009.4.peg.3740"/>
<comment type="caution">
    <text evidence="3">The sequence shown here is derived from an EMBL/GenBank/DDBJ whole genome shotgun (WGS) entry which is preliminary data.</text>
</comment>
<keyword evidence="3" id="KW-0413">Isomerase</keyword>
<gene>
    <name evidence="3" type="primary">galE_2</name>
    <name evidence="3" type="ORF">ADICEAN_03694</name>
</gene>
<accession>M7NHA8</accession>
<dbReference type="Pfam" id="PF01370">
    <property type="entry name" value="Epimerase"/>
    <property type="match status" value="1"/>
</dbReference>
<feature type="domain" description="NAD-dependent epimerase/dehydratase" evidence="2">
    <location>
        <begin position="5"/>
        <end position="238"/>
    </location>
</feature>
<protein>
    <submittedName>
        <fullName evidence="3">UDP-glucose 4-epimerase</fullName>
        <ecNumber evidence="3">5.1.3.2</ecNumber>
    </submittedName>
</protein>
<sequence length="341" mass="37841">MAKSLVTGGAGFIGSHVARHCLDMGHEVVVLDDLSGGFEDHLPQGVTFVRGSITDNELVEQLFEEHKFEYVYHLAAYAAEGLSHFIRRFNYNNNLIGSVNLINQSVKHKVKCFVFTSSIAVYGPGQVPMIEDMVPQPEDPYGVAKYAVEMDLKAAHHMFGLDYVIFRPHNVYGENQNIGDKYRNVIGIFMNQIMQGKPMTIFGDGTQTRAFSYIDDVAPHIANSVNIPAAYNQVFNVGADRPYTVNELAQTVAKEFGVEPNIKHLEARKEVLHAYSDHSKAHEVFGGKEPVSLQEGISKMAAWAREVGARESQEFDNVEITEKLPEGWQVKIAAAKAKALA</sequence>
<evidence type="ECO:0000313" key="3">
    <source>
        <dbReference type="EMBL" id="EMR01190.1"/>
    </source>
</evidence>